<dbReference type="GO" id="GO:0003676">
    <property type="term" value="F:nucleic acid binding"/>
    <property type="evidence" value="ECO:0007669"/>
    <property type="project" value="InterPro"/>
</dbReference>
<dbReference type="InterPro" id="IPR002052">
    <property type="entry name" value="DNA_methylase_N6_adenine_CS"/>
</dbReference>
<reference evidence="9" key="2">
    <citation type="submission" date="2016-11" db="EMBL/GenBank/DDBJ databases">
        <authorList>
            <person name="Varghese N."/>
            <person name="Submissions S."/>
        </authorList>
    </citation>
    <scope>NUCLEOTIDE SEQUENCE</scope>
    <source>
        <strain evidence="9">DSM 4029</strain>
    </source>
</reference>
<dbReference type="EMBL" id="FQVY01000004">
    <property type="protein sequence ID" value="SHG48561.1"/>
    <property type="molecule type" value="Genomic_DNA"/>
</dbReference>
<dbReference type="InterPro" id="IPR019874">
    <property type="entry name" value="RF_methyltr_PrmC"/>
</dbReference>
<dbReference type="Proteomes" id="UP000474718">
    <property type="component" value="Unassembled WGS sequence"/>
</dbReference>
<evidence type="ECO:0000256" key="1">
    <source>
        <dbReference type="ARBA" id="ARBA00022603"/>
    </source>
</evidence>
<dbReference type="Gene3D" id="1.10.8.10">
    <property type="entry name" value="DNA helicase RuvA subunit, C-terminal domain"/>
    <property type="match status" value="1"/>
</dbReference>
<sequence length="284" mass="30975">MVEPCTVRALWREGEALLREQGVDAPKFDAAELLCHGAGFSRGELPLHLRDELSAAAARRVRALFARRARREPLQYLLGCWAFYGHPFRVGEGVLIPRPDTECLVEAVLARAPQGPCTIADLCSGSGCIAVALGAALPQSRVLAVEKSGRAFDYLQANIRLNRVANVWPVRGDVLRYQGVCPPLDVLVANPPYIRPEEMETLSPEVRAEPREALEAPERGLAFYRHFAAAYRPVLRPGGLLAVEIGCGQGAEVCALFRGQGYEGVTCLQDLGGLDRVVLGRRPK</sequence>
<keyword evidence="1 5" id="KW-0489">Methyltransferase</keyword>
<dbReference type="InterPro" id="IPR029063">
    <property type="entry name" value="SAM-dependent_MTases_sf"/>
</dbReference>
<evidence type="ECO:0000313" key="9">
    <source>
        <dbReference type="EMBL" id="SHG48561.1"/>
    </source>
</evidence>
<feature type="domain" description="Methyltransferase small" evidence="6">
    <location>
        <begin position="117"/>
        <end position="198"/>
    </location>
</feature>
<evidence type="ECO:0000259" key="7">
    <source>
        <dbReference type="Pfam" id="PF17827"/>
    </source>
</evidence>
<keyword evidence="2 5" id="KW-0808">Transferase</keyword>
<dbReference type="AlphaFoldDB" id="A0AAQ1MF99"/>
<dbReference type="NCBIfam" id="TIGR03534">
    <property type="entry name" value="RF_mod_PrmC"/>
    <property type="match status" value="1"/>
</dbReference>
<feature type="binding site" evidence="5">
    <location>
        <position position="146"/>
    </location>
    <ligand>
        <name>S-adenosyl-L-methionine</name>
        <dbReference type="ChEBI" id="CHEBI:59789"/>
    </ligand>
</feature>
<dbReference type="EMBL" id="WWVX01000005">
    <property type="protein sequence ID" value="MZL69825.1"/>
    <property type="molecule type" value="Genomic_DNA"/>
</dbReference>
<organism evidence="9 10">
    <name type="scientific">Bittarella massiliensis</name>
    <name type="common">ex Durand et al. 2017</name>
    <dbReference type="NCBI Taxonomy" id="1720313"/>
    <lineage>
        <taxon>Bacteria</taxon>
        <taxon>Bacillati</taxon>
        <taxon>Bacillota</taxon>
        <taxon>Clostridia</taxon>
        <taxon>Eubacteriales</taxon>
        <taxon>Oscillospiraceae</taxon>
        <taxon>Bittarella (ex Durand et al. 2017)</taxon>
    </lineage>
</organism>
<evidence type="ECO:0000256" key="4">
    <source>
        <dbReference type="ARBA" id="ARBA00048391"/>
    </source>
</evidence>
<dbReference type="InterPro" id="IPR004556">
    <property type="entry name" value="HemK-like"/>
</dbReference>
<dbReference type="InterPro" id="IPR007848">
    <property type="entry name" value="Small_mtfrase_dom"/>
</dbReference>
<feature type="binding site" evidence="5">
    <location>
        <begin position="190"/>
        <end position="193"/>
    </location>
    <ligand>
        <name>substrate</name>
    </ligand>
</feature>
<dbReference type="Proteomes" id="UP000184089">
    <property type="component" value="Unassembled WGS sequence"/>
</dbReference>
<comment type="caution">
    <text evidence="9">The sequence shown here is derived from an EMBL/GenBank/DDBJ whole genome shotgun (WGS) entry which is preliminary data.</text>
</comment>
<comment type="catalytic activity">
    <reaction evidence="4 5">
        <text>L-glutaminyl-[peptide chain release factor] + S-adenosyl-L-methionine = N(5)-methyl-L-glutaminyl-[peptide chain release factor] + S-adenosyl-L-homocysteine + H(+)</text>
        <dbReference type="Rhea" id="RHEA:42896"/>
        <dbReference type="Rhea" id="RHEA-COMP:10271"/>
        <dbReference type="Rhea" id="RHEA-COMP:10272"/>
        <dbReference type="ChEBI" id="CHEBI:15378"/>
        <dbReference type="ChEBI" id="CHEBI:30011"/>
        <dbReference type="ChEBI" id="CHEBI:57856"/>
        <dbReference type="ChEBI" id="CHEBI:59789"/>
        <dbReference type="ChEBI" id="CHEBI:61891"/>
        <dbReference type="EC" id="2.1.1.297"/>
    </reaction>
</comment>
<evidence type="ECO:0000313" key="8">
    <source>
        <dbReference type="EMBL" id="MZL69825.1"/>
    </source>
</evidence>
<dbReference type="SUPFAM" id="SSF53335">
    <property type="entry name" value="S-adenosyl-L-methionine-dependent methyltransferases"/>
    <property type="match status" value="1"/>
</dbReference>
<dbReference type="PANTHER" id="PTHR18895">
    <property type="entry name" value="HEMK METHYLTRANSFERASE"/>
    <property type="match status" value="1"/>
</dbReference>
<evidence type="ECO:0000256" key="3">
    <source>
        <dbReference type="ARBA" id="ARBA00022691"/>
    </source>
</evidence>
<dbReference type="HAMAP" id="MF_02126">
    <property type="entry name" value="RF_methyltr_PrmC"/>
    <property type="match status" value="1"/>
</dbReference>
<dbReference type="CDD" id="cd02440">
    <property type="entry name" value="AdoMet_MTases"/>
    <property type="match status" value="1"/>
</dbReference>
<dbReference type="GO" id="GO:0032259">
    <property type="term" value="P:methylation"/>
    <property type="evidence" value="ECO:0007669"/>
    <property type="project" value="UniProtKB-KW"/>
</dbReference>
<dbReference type="RefSeq" id="WP_021659967.1">
    <property type="nucleotide sequence ID" value="NZ_FQVY01000004.1"/>
</dbReference>
<name>A0AAQ1MF99_9FIRM</name>
<dbReference type="Pfam" id="PF17827">
    <property type="entry name" value="PrmC_N"/>
    <property type="match status" value="1"/>
</dbReference>
<dbReference type="Pfam" id="PF05175">
    <property type="entry name" value="MTS"/>
    <property type="match status" value="1"/>
</dbReference>
<evidence type="ECO:0000256" key="5">
    <source>
        <dbReference type="HAMAP-Rule" id="MF_02126"/>
    </source>
</evidence>
<keyword evidence="3 5" id="KW-0949">S-adenosyl-L-methionine</keyword>
<reference evidence="10" key="1">
    <citation type="submission" date="2016-11" db="EMBL/GenBank/DDBJ databases">
        <authorList>
            <person name="Jaros S."/>
            <person name="Januszkiewicz K."/>
            <person name="Wedrychowicz H."/>
        </authorList>
    </citation>
    <scope>NUCLEOTIDE SEQUENCE [LARGE SCALE GENOMIC DNA]</scope>
    <source>
        <strain evidence="10">DSM 4029</strain>
    </source>
</reference>
<feature type="binding site" evidence="5">
    <location>
        <position position="190"/>
    </location>
    <ligand>
        <name>S-adenosyl-L-methionine</name>
        <dbReference type="ChEBI" id="CHEBI:59789"/>
    </ligand>
</feature>
<dbReference type="InterPro" id="IPR050320">
    <property type="entry name" value="N5-glutamine_MTase"/>
</dbReference>
<comment type="function">
    <text evidence="5">Methylates the class 1 translation termination release factors RF1/PrfA and RF2/PrfB on the glutamine residue of the universally conserved GGQ motif.</text>
</comment>
<dbReference type="Gene3D" id="3.40.50.150">
    <property type="entry name" value="Vaccinia Virus protein VP39"/>
    <property type="match status" value="1"/>
</dbReference>
<evidence type="ECO:0000313" key="10">
    <source>
        <dbReference type="Proteomes" id="UP000184089"/>
    </source>
</evidence>
<evidence type="ECO:0000313" key="11">
    <source>
        <dbReference type="Proteomes" id="UP000474718"/>
    </source>
</evidence>
<dbReference type="PROSITE" id="PS00092">
    <property type="entry name" value="N6_MTASE"/>
    <property type="match status" value="1"/>
</dbReference>
<dbReference type="EC" id="2.1.1.297" evidence="5"/>
<gene>
    <name evidence="5 8" type="primary">prmC</name>
    <name evidence="8" type="ORF">GT747_08665</name>
    <name evidence="9" type="ORF">SAMN05444424_2534</name>
</gene>
<keyword evidence="11" id="KW-1185">Reference proteome</keyword>
<dbReference type="PANTHER" id="PTHR18895:SF74">
    <property type="entry name" value="MTRF1L RELEASE FACTOR GLUTAMINE METHYLTRANSFERASE"/>
    <property type="match status" value="1"/>
</dbReference>
<evidence type="ECO:0000259" key="6">
    <source>
        <dbReference type="Pfam" id="PF05175"/>
    </source>
</evidence>
<accession>A0AAQ1MF99</accession>
<reference evidence="8 11" key="3">
    <citation type="journal article" date="2019" name="Nat. Med.">
        <title>A library of human gut bacterial isolates paired with longitudinal multiomics data enables mechanistic microbiome research.</title>
        <authorList>
            <person name="Poyet M."/>
            <person name="Groussin M."/>
            <person name="Gibbons S.M."/>
            <person name="Avila-Pacheco J."/>
            <person name="Jiang X."/>
            <person name="Kearney S.M."/>
            <person name="Perrotta A.R."/>
            <person name="Berdy B."/>
            <person name="Zhao S."/>
            <person name="Lieberman T.D."/>
            <person name="Swanson P.K."/>
            <person name="Smith M."/>
            <person name="Roesemann S."/>
            <person name="Alexander J.E."/>
            <person name="Rich S.A."/>
            <person name="Livny J."/>
            <person name="Vlamakis H."/>
            <person name="Clish C."/>
            <person name="Bullock K."/>
            <person name="Deik A."/>
            <person name="Scott J."/>
            <person name="Pierce K.A."/>
            <person name="Xavier R.J."/>
            <person name="Alm E.J."/>
        </authorList>
    </citation>
    <scope>NUCLEOTIDE SEQUENCE [LARGE SCALE GENOMIC DNA]</scope>
    <source>
        <strain evidence="8 11">BIOML-A2</strain>
    </source>
</reference>
<protein>
    <recommendedName>
        <fullName evidence="5">Release factor glutamine methyltransferase</fullName>
        <shortName evidence="5">RF MTase</shortName>
        <ecNumber evidence="5">2.1.1.297</ecNumber>
    </recommendedName>
    <alternativeName>
        <fullName evidence="5">N5-glutamine methyltransferase PrmC</fullName>
    </alternativeName>
    <alternativeName>
        <fullName evidence="5">Protein-(glutamine-N5) MTase PrmC</fullName>
    </alternativeName>
    <alternativeName>
        <fullName evidence="5">Protein-glutamine N-methyltransferase PrmC</fullName>
    </alternativeName>
</protein>
<dbReference type="NCBIfam" id="TIGR00536">
    <property type="entry name" value="hemK_fam"/>
    <property type="match status" value="1"/>
</dbReference>
<proteinExistence type="inferred from homology"/>
<dbReference type="GO" id="GO:0102559">
    <property type="term" value="F:peptide chain release factor N(5)-glutamine methyltransferase activity"/>
    <property type="evidence" value="ECO:0007669"/>
    <property type="project" value="UniProtKB-EC"/>
</dbReference>
<dbReference type="InterPro" id="IPR040758">
    <property type="entry name" value="PrmC_N"/>
</dbReference>
<feature type="domain" description="Release factor glutamine methyltransferase N-terminal" evidence="7">
    <location>
        <begin position="10"/>
        <end position="79"/>
    </location>
</feature>
<comment type="caution">
    <text evidence="5">Lacks conserved residue(s) required for the propagation of feature annotation.</text>
</comment>
<comment type="similarity">
    <text evidence="5">Belongs to the protein N5-glutamine methyltransferase family. PrmC subfamily.</text>
</comment>
<evidence type="ECO:0000256" key="2">
    <source>
        <dbReference type="ARBA" id="ARBA00022679"/>
    </source>
</evidence>